<protein>
    <submittedName>
        <fullName evidence="2">NU4M oxidoreductase</fullName>
    </submittedName>
</protein>
<keyword evidence="1" id="KW-1133">Transmembrane helix</keyword>
<gene>
    <name evidence="2" type="primary">Nd4_0</name>
    <name evidence="2" type="ORF">G6Z76_0006036</name>
</gene>
<dbReference type="Proteomes" id="UP000669903">
    <property type="component" value="Unassembled WGS sequence"/>
</dbReference>
<feature type="non-terminal residue" evidence="2">
    <location>
        <position position="199"/>
    </location>
</feature>
<dbReference type="EMBL" id="JAANIC010006519">
    <property type="protein sequence ID" value="KAG5328732.1"/>
    <property type="molecule type" value="Genomic_DNA"/>
</dbReference>
<feature type="transmembrane region" description="Helical" evidence="1">
    <location>
        <begin position="12"/>
        <end position="32"/>
    </location>
</feature>
<feature type="transmembrane region" description="Helical" evidence="1">
    <location>
        <begin position="44"/>
        <end position="64"/>
    </location>
</feature>
<accession>A0A836FP17</accession>
<keyword evidence="1" id="KW-0812">Transmembrane</keyword>
<feature type="transmembrane region" description="Helical" evidence="1">
    <location>
        <begin position="76"/>
        <end position="100"/>
    </location>
</feature>
<name>A0A836FP17_9HYME</name>
<organism evidence="2 3">
    <name type="scientific">Acromyrmex charruanus</name>
    <dbReference type="NCBI Taxonomy" id="2715315"/>
    <lineage>
        <taxon>Eukaryota</taxon>
        <taxon>Metazoa</taxon>
        <taxon>Ecdysozoa</taxon>
        <taxon>Arthropoda</taxon>
        <taxon>Hexapoda</taxon>
        <taxon>Insecta</taxon>
        <taxon>Pterygota</taxon>
        <taxon>Neoptera</taxon>
        <taxon>Endopterygota</taxon>
        <taxon>Hymenoptera</taxon>
        <taxon>Apocrita</taxon>
        <taxon>Aculeata</taxon>
        <taxon>Formicoidea</taxon>
        <taxon>Formicidae</taxon>
        <taxon>Myrmicinae</taxon>
        <taxon>Acromyrmex</taxon>
    </lineage>
</organism>
<keyword evidence="3" id="KW-1185">Reference proteome</keyword>
<evidence type="ECO:0000313" key="2">
    <source>
        <dbReference type="EMBL" id="KAG5328732.1"/>
    </source>
</evidence>
<feature type="transmembrane region" description="Helical" evidence="1">
    <location>
        <begin position="134"/>
        <end position="158"/>
    </location>
</feature>
<dbReference type="AlphaFoldDB" id="A0A836FP17"/>
<evidence type="ECO:0000313" key="3">
    <source>
        <dbReference type="Proteomes" id="UP000669903"/>
    </source>
</evidence>
<proteinExistence type="predicted"/>
<feature type="non-terminal residue" evidence="2">
    <location>
        <position position="1"/>
    </location>
</feature>
<sequence>SRNPERLSAGYYIIICILLISFPLLFRLMIVIMGGYNFTFRRFLMIYIVFFIKIPIYIYFILILSRLMTLFKVGIVGRYIIIISHGLCSSGIFYMVNLYYERSGRRLLFLSKGLVRNLEERGDNNIDKDFKLRCLYIGICKINLFFRSVYSLYLYSYVYHGKNIYYENKIYNSNLKEYIILIIHFFPLLIYLLNLIIFI</sequence>
<feature type="transmembrane region" description="Helical" evidence="1">
    <location>
        <begin position="178"/>
        <end position="198"/>
    </location>
</feature>
<reference evidence="2" key="1">
    <citation type="submission" date="2020-03" db="EMBL/GenBank/DDBJ databases">
        <title>Relaxed selection underlies rapid genomic changes in the transitions from sociality to social parasitism in ants.</title>
        <authorList>
            <person name="Bi X."/>
        </authorList>
    </citation>
    <scope>NUCLEOTIDE SEQUENCE</scope>
    <source>
        <strain evidence="2">BGI-DK2014a</strain>
        <tissue evidence="2">Whole body</tissue>
    </source>
</reference>
<comment type="caution">
    <text evidence="2">The sequence shown here is derived from an EMBL/GenBank/DDBJ whole genome shotgun (WGS) entry which is preliminary data.</text>
</comment>
<evidence type="ECO:0000256" key="1">
    <source>
        <dbReference type="SAM" id="Phobius"/>
    </source>
</evidence>
<keyword evidence="1" id="KW-0472">Membrane</keyword>